<keyword evidence="4" id="KW-0539">Nucleus</keyword>
<name>A0A9D4TKU9_CHLVU</name>
<dbReference type="InterPro" id="IPR001680">
    <property type="entry name" value="WD40_rpt"/>
</dbReference>
<protein>
    <submittedName>
        <fullName evidence="5">Uncharacterized protein</fullName>
    </submittedName>
</protein>
<gene>
    <name evidence="5" type="ORF">D9Q98_007236</name>
</gene>
<evidence type="ECO:0000313" key="5">
    <source>
        <dbReference type="EMBL" id="KAI3428409.1"/>
    </source>
</evidence>
<evidence type="ECO:0000313" key="6">
    <source>
        <dbReference type="Proteomes" id="UP001055712"/>
    </source>
</evidence>
<sequence length="404" mass="41131">MPAPFLSRHFLAEQASCVAQVPFAAAGAAEDGVAITHNLLAMGTWCEDAQEARLTLIDLAVGHSGDEIVQQPAMTRLASFHHSGGRVAALEVADCGNGAVLVLAASGDGSVSRLRMQVPTQPGSQPTAIQLREEDFDGALLLPWLVDVHPQGVAALCANTDRKELLTAGADGSLFLTPLGADSSSSGTRLYSSAGAVTFTAAHWCGSQTAVTGSLQGLLHTWDTRQAGGPVLQLEQPSAMRDGTVGLPRLAPAITCLDVHPAQHFCCATGGSDGGVALWDLRLASSSSSLPQAAASSFPGSKQPLQTAVSCCAVGSTGDGRASAVCDIQFEGAGSIGSGSQRLIYCTSGGAVGVIRDVAAATGRLLFQEPTAAVRACCLGAAGPCSQVFACTDQEGLLYMANAL</sequence>
<reference evidence="5" key="2">
    <citation type="submission" date="2020-11" db="EMBL/GenBank/DDBJ databases">
        <authorList>
            <person name="Cecchin M."/>
            <person name="Marcolungo L."/>
            <person name="Rossato M."/>
            <person name="Girolomoni L."/>
            <person name="Cosentino E."/>
            <person name="Cuine S."/>
            <person name="Li-Beisson Y."/>
            <person name="Delledonne M."/>
            <person name="Ballottari M."/>
        </authorList>
    </citation>
    <scope>NUCLEOTIDE SEQUENCE</scope>
    <source>
        <strain evidence="5">211/11P</strain>
        <tissue evidence="5">Whole cell</tissue>
    </source>
</reference>
<proteinExistence type="predicted"/>
<keyword evidence="3" id="KW-0677">Repeat</keyword>
<dbReference type="SUPFAM" id="SSF50978">
    <property type="entry name" value="WD40 repeat-like"/>
    <property type="match status" value="1"/>
</dbReference>
<keyword evidence="2" id="KW-0853">WD repeat</keyword>
<evidence type="ECO:0000256" key="3">
    <source>
        <dbReference type="ARBA" id="ARBA00022737"/>
    </source>
</evidence>
<keyword evidence="6" id="KW-1185">Reference proteome</keyword>
<comment type="subcellular location">
    <subcellularLocation>
        <location evidence="1">Nucleus</location>
    </subcellularLocation>
</comment>
<dbReference type="EMBL" id="SIDB01000009">
    <property type="protein sequence ID" value="KAI3428409.1"/>
    <property type="molecule type" value="Genomic_DNA"/>
</dbReference>
<evidence type="ECO:0000256" key="4">
    <source>
        <dbReference type="ARBA" id="ARBA00023242"/>
    </source>
</evidence>
<dbReference type="InterPro" id="IPR036322">
    <property type="entry name" value="WD40_repeat_dom_sf"/>
</dbReference>
<dbReference type="SMART" id="SM00320">
    <property type="entry name" value="WD40"/>
    <property type="match status" value="4"/>
</dbReference>
<organism evidence="5 6">
    <name type="scientific">Chlorella vulgaris</name>
    <name type="common">Green alga</name>
    <dbReference type="NCBI Taxonomy" id="3077"/>
    <lineage>
        <taxon>Eukaryota</taxon>
        <taxon>Viridiplantae</taxon>
        <taxon>Chlorophyta</taxon>
        <taxon>core chlorophytes</taxon>
        <taxon>Trebouxiophyceae</taxon>
        <taxon>Chlorellales</taxon>
        <taxon>Chlorellaceae</taxon>
        <taxon>Chlorella clade</taxon>
        <taxon>Chlorella</taxon>
    </lineage>
</organism>
<dbReference type="Proteomes" id="UP001055712">
    <property type="component" value="Unassembled WGS sequence"/>
</dbReference>
<evidence type="ECO:0000256" key="2">
    <source>
        <dbReference type="ARBA" id="ARBA00022574"/>
    </source>
</evidence>
<dbReference type="PANTHER" id="PTHR22652:SF0">
    <property type="entry name" value="NUCLEOPORIN NUP43"/>
    <property type="match status" value="1"/>
</dbReference>
<accession>A0A9D4TKU9</accession>
<dbReference type="PANTHER" id="PTHR22652">
    <property type="entry name" value="NUCLEOPORIN NUP43"/>
    <property type="match status" value="1"/>
</dbReference>
<comment type="caution">
    <text evidence="5">The sequence shown here is derived from an EMBL/GenBank/DDBJ whole genome shotgun (WGS) entry which is preliminary data.</text>
</comment>
<dbReference type="GO" id="GO:0031080">
    <property type="term" value="C:nuclear pore outer ring"/>
    <property type="evidence" value="ECO:0007669"/>
    <property type="project" value="TreeGrafter"/>
</dbReference>
<dbReference type="Gene3D" id="2.130.10.10">
    <property type="entry name" value="YVTN repeat-like/Quinoprotein amine dehydrogenase"/>
    <property type="match status" value="1"/>
</dbReference>
<dbReference type="AlphaFoldDB" id="A0A9D4TKU9"/>
<dbReference type="InterPro" id="IPR015943">
    <property type="entry name" value="WD40/YVTN_repeat-like_dom_sf"/>
</dbReference>
<reference evidence="5" key="1">
    <citation type="journal article" date="2019" name="Plant J.">
        <title>Chlorella vulgaris genome assembly and annotation reveals the molecular basis for metabolic acclimation to high light conditions.</title>
        <authorList>
            <person name="Cecchin M."/>
            <person name="Marcolungo L."/>
            <person name="Rossato M."/>
            <person name="Girolomoni L."/>
            <person name="Cosentino E."/>
            <person name="Cuine S."/>
            <person name="Li-Beisson Y."/>
            <person name="Delledonne M."/>
            <person name="Ballottari M."/>
        </authorList>
    </citation>
    <scope>NUCLEOTIDE SEQUENCE</scope>
    <source>
        <strain evidence="5">211/11P</strain>
    </source>
</reference>
<evidence type="ECO:0000256" key="1">
    <source>
        <dbReference type="ARBA" id="ARBA00004123"/>
    </source>
</evidence>
<dbReference type="OrthoDB" id="9890280at2759"/>